<dbReference type="Proteomes" id="UP000006765">
    <property type="component" value="Unassembled WGS sequence"/>
</dbReference>
<feature type="region of interest" description="Disordered" evidence="1">
    <location>
        <begin position="15"/>
        <end position="42"/>
    </location>
</feature>
<evidence type="ECO:0000256" key="1">
    <source>
        <dbReference type="SAM" id="MobiDB-lite"/>
    </source>
</evidence>
<reference evidence="2 3" key="1">
    <citation type="journal article" date="2012" name="J. Bacteriol.">
        <title>Draft Genome Sequence of Oceaniovalibus guishaninsula JLT2003T.</title>
        <authorList>
            <person name="Tang K."/>
            <person name="Liu K."/>
            <person name="Jiao N."/>
        </authorList>
    </citation>
    <scope>NUCLEOTIDE SEQUENCE [LARGE SCALE GENOMIC DNA]</scope>
    <source>
        <strain evidence="2 3">JLT2003</strain>
    </source>
</reference>
<organism evidence="2 3">
    <name type="scientific">Oceaniovalibus guishaninsula JLT2003</name>
    <dbReference type="NCBI Taxonomy" id="1231392"/>
    <lineage>
        <taxon>Bacteria</taxon>
        <taxon>Pseudomonadati</taxon>
        <taxon>Pseudomonadota</taxon>
        <taxon>Alphaproteobacteria</taxon>
        <taxon>Rhodobacterales</taxon>
        <taxon>Roseobacteraceae</taxon>
        <taxon>Oceaniovalibus</taxon>
    </lineage>
</organism>
<evidence type="ECO:0000313" key="2">
    <source>
        <dbReference type="EMBL" id="EKE44731.1"/>
    </source>
</evidence>
<evidence type="ECO:0000313" key="3">
    <source>
        <dbReference type="Proteomes" id="UP000006765"/>
    </source>
</evidence>
<protein>
    <submittedName>
        <fullName evidence="2">Uncharacterized protein</fullName>
    </submittedName>
</protein>
<name>K2GQ03_9RHOB</name>
<proteinExistence type="predicted"/>
<sequence>MCHVCGDAASDVVRGADPGILPAGRRHCPGPRPSDAALQSRR</sequence>
<keyword evidence="3" id="KW-1185">Reference proteome</keyword>
<comment type="caution">
    <text evidence="2">The sequence shown here is derived from an EMBL/GenBank/DDBJ whole genome shotgun (WGS) entry which is preliminary data.</text>
</comment>
<dbReference type="EMBL" id="AMGO01000020">
    <property type="protein sequence ID" value="EKE44731.1"/>
    <property type="molecule type" value="Genomic_DNA"/>
</dbReference>
<dbReference type="AlphaFoldDB" id="K2GQ03"/>
<gene>
    <name evidence="2" type="ORF">OCGS_1114</name>
</gene>
<accession>K2GQ03</accession>